<dbReference type="VEuPathDB" id="FungiDB:C8Q69DRAFT_466093"/>
<dbReference type="AlphaFoldDB" id="A0A443HUH1"/>
<dbReference type="Proteomes" id="UP000283841">
    <property type="component" value="Unassembled WGS sequence"/>
</dbReference>
<name>A0A443HUH1_BYSSP</name>
<gene>
    <name evidence="2" type="ORF">C8Q69DRAFT_466093</name>
</gene>
<feature type="compositionally biased region" description="Basic and acidic residues" evidence="1">
    <location>
        <begin position="9"/>
        <end position="24"/>
    </location>
</feature>
<evidence type="ECO:0000256" key="1">
    <source>
        <dbReference type="SAM" id="MobiDB-lite"/>
    </source>
</evidence>
<organism evidence="2 3">
    <name type="scientific">Byssochlamys spectabilis</name>
    <name type="common">Paecilomyces variotii</name>
    <dbReference type="NCBI Taxonomy" id="264951"/>
    <lineage>
        <taxon>Eukaryota</taxon>
        <taxon>Fungi</taxon>
        <taxon>Dikarya</taxon>
        <taxon>Ascomycota</taxon>
        <taxon>Pezizomycotina</taxon>
        <taxon>Eurotiomycetes</taxon>
        <taxon>Eurotiomycetidae</taxon>
        <taxon>Eurotiales</taxon>
        <taxon>Thermoascaceae</taxon>
        <taxon>Paecilomyces</taxon>
    </lineage>
</organism>
<accession>A0A443HUH1</accession>
<evidence type="ECO:0000313" key="2">
    <source>
        <dbReference type="EMBL" id="RWQ95469.1"/>
    </source>
</evidence>
<dbReference type="RefSeq" id="XP_028485114.1">
    <property type="nucleotide sequence ID" value="XM_028630535.1"/>
</dbReference>
<dbReference type="GeneID" id="39599812"/>
<evidence type="ECO:0000313" key="3">
    <source>
        <dbReference type="Proteomes" id="UP000283841"/>
    </source>
</evidence>
<reference evidence="2 3" key="1">
    <citation type="journal article" date="2018" name="Front. Microbiol.">
        <title>Genomic and genetic insights into a cosmopolitan fungus, Paecilomyces variotii (Eurotiales).</title>
        <authorList>
            <person name="Urquhart A.S."/>
            <person name="Mondo S.J."/>
            <person name="Makela M.R."/>
            <person name="Hane J.K."/>
            <person name="Wiebenga A."/>
            <person name="He G."/>
            <person name="Mihaltcheva S."/>
            <person name="Pangilinan J."/>
            <person name="Lipzen A."/>
            <person name="Barry K."/>
            <person name="de Vries R.P."/>
            <person name="Grigoriev I.V."/>
            <person name="Idnurm A."/>
        </authorList>
    </citation>
    <scope>NUCLEOTIDE SEQUENCE [LARGE SCALE GENOMIC DNA]</scope>
    <source>
        <strain evidence="2 3">CBS 101075</strain>
    </source>
</reference>
<keyword evidence="3" id="KW-1185">Reference proteome</keyword>
<feature type="compositionally biased region" description="Polar residues" evidence="1">
    <location>
        <begin position="35"/>
        <end position="52"/>
    </location>
</feature>
<feature type="compositionally biased region" description="Basic and acidic residues" evidence="1">
    <location>
        <begin position="188"/>
        <end position="198"/>
    </location>
</feature>
<sequence length="334" mass="36035">MFSLSAKRPRGDDIEDYLQHDSKKPRPTPLPLRVSPNSLHNASTAQQNQFASRSIPPALTPADSSDDDDDNNGLRDANAQAAQSGWLSQLVPRPPAPEPESAMDLDMAESHPLAGGDNLSPWPVSARSGGSVQPSPIPQHLINQSLNISGGRTATPIYGHFTVNMNVEAMMEDDPSMPTQESAPSSNSDERNGEPEWWRRRRLPSPISEDEDRMGNNNQNYGTGVPNDQGLSVTDTPPLGIASGPTSSWSVAPERGECGREQDLSATPMEASTAAVLRNRSSFADLAGNGRESIVNNAASTAEKGKISFSMGYRADCDKCRRRVPGHYSHIIRS</sequence>
<feature type="compositionally biased region" description="Polar residues" evidence="1">
    <location>
        <begin position="177"/>
        <end position="187"/>
    </location>
</feature>
<feature type="region of interest" description="Disordered" evidence="1">
    <location>
        <begin position="173"/>
        <end position="230"/>
    </location>
</feature>
<protein>
    <submittedName>
        <fullName evidence="2">Uncharacterized protein</fullName>
    </submittedName>
</protein>
<feature type="region of interest" description="Disordered" evidence="1">
    <location>
        <begin position="1"/>
        <end position="138"/>
    </location>
</feature>
<comment type="caution">
    <text evidence="2">The sequence shown here is derived from an EMBL/GenBank/DDBJ whole genome shotgun (WGS) entry which is preliminary data.</text>
</comment>
<proteinExistence type="predicted"/>
<dbReference type="EMBL" id="RCNU01000005">
    <property type="protein sequence ID" value="RWQ95469.1"/>
    <property type="molecule type" value="Genomic_DNA"/>
</dbReference>